<evidence type="ECO:0000256" key="1">
    <source>
        <dbReference type="ARBA" id="ARBA00038158"/>
    </source>
</evidence>
<accession>A0A084G3V0</accession>
<dbReference type="PANTHER" id="PTHR43591:SF10">
    <property type="entry name" value="ABC TRANSMEMBRANE TYPE-1 DOMAIN-CONTAINING PROTEIN-RELATED"/>
    <property type="match status" value="1"/>
</dbReference>
<comment type="caution">
    <text evidence="3">The sequence shown here is derived from an EMBL/GenBank/DDBJ whole genome shotgun (WGS) entry which is preliminary data.</text>
</comment>
<keyword evidence="4" id="KW-1185">Reference proteome</keyword>
<feature type="compositionally biased region" description="Low complexity" evidence="2">
    <location>
        <begin position="15"/>
        <end position="35"/>
    </location>
</feature>
<evidence type="ECO:0008006" key="5">
    <source>
        <dbReference type="Google" id="ProtNLM"/>
    </source>
</evidence>
<name>A0A084G3V0_PSEDA</name>
<dbReference type="GO" id="GO:0008168">
    <property type="term" value="F:methyltransferase activity"/>
    <property type="evidence" value="ECO:0007669"/>
    <property type="project" value="TreeGrafter"/>
</dbReference>
<reference evidence="3 4" key="1">
    <citation type="journal article" date="2014" name="Genome Announc.">
        <title>Draft genome sequence of the pathogenic fungus Scedosporium apiospermum.</title>
        <authorList>
            <person name="Vandeputte P."/>
            <person name="Ghamrawi S."/>
            <person name="Rechenmann M."/>
            <person name="Iltis A."/>
            <person name="Giraud S."/>
            <person name="Fleury M."/>
            <person name="Thornton C."/>
            <person name="Delhaes L."/>
            <person name="Meyer W."/>
            <person name="Papon N."/>
            <person name="Bouchara J.P."/>
        </authorList>
    </citation>
    <scope>NUCLEOTIDE SEQUENCE [LARGE SCALE GENOMIC DNA]</scope>
    <source>
        <strain evidence="3 4">IHEM 14462</strain>
    </source>
</reference>
<dbReference type="Gene3D" id="3.40.50.150">
    <property type="entry name" value="Vaccinia Virus protein VP39"/>
    <property type="match status" value="1"/>
</dbReference>
<dbReference type="Proteomes" id="UP000028545">
    <property type="component" value="Unassembled WGS sequence"/>
</dbReference>
<sequence length="362" mass="40620">MGDKSPEQASRGKKSPTSPKGAKSPKSPKSSEAGAQDPTSETVGILPAQHWVQSAQDHGYDDDAESAVGSLNPSSTASISSSILNYRTLHGRTYHGEVGSAEYWGANDEQQSESLDIKKLLTLGLELSTHVRMFPNPSFSDFADEFPEAEVIGTDISPIQPTWVPPNLKFEIEDCTQPWTFAPDTFDYIHMRWLIGSIPDWSALFTEAFKACRPGGWFESCEPECGFTSDDGTVRDDTALGQWQKFYEEGQRKTGRVFTVVRDGIQRKCMEEAGFVDIQEFSFKIPIGSWPKDPKLKELGQYGQLVLEADTEGYILFMANTLGWTREEIQVYIAHLRREVRSGKIHAYYRQNIIWGRKPESE</sequence>
<evidence type="ECO:0000256" key="2">
    <source>
        <dbReference type="SAM" id="MobiDB-lite"/>
    </source>
</evidence>
<dbReference type="InterPro" id="IPR029063">
    <property type="entry name" value="SAM-dependent_MTases_sf"/>
</dbReference>
<protein>
    <recommendedName>
        <fullName evidence="5">Methyltransferase domain-containing protein</fullName>
    </recommendedName>
</protein>
<feature type="region of interest" description="Disordered" evidence="2">
    <location>
        <begin position="1"/>
        <end position="78"/>
    </location>
</feature>
<dbReference type="OMA" id="QPARSTH"/>
<dbReference type="EMBL" id="JOWA01000103">
    <property type="protein sequence ID" value="KEZ42012.1"/>
    <property type="molecule type" value="Genomic_DNA"/>
</dbReference>
<dbReference type="KEGG" id="sapo:SAPIO_CDS6407"/>
<dbReference type="PANTHER" id="PTHR43591">
    <property type="entry name" value="METHYLTRANSFERASE"/>
    <property type="match status" value="1"/>
</dbReference>
<dbReference type="Pfam" id="PF13489">
    <property type="entry name" value="Methyltransf_23"/>
    <property type="match status" value="1"/>
</dbReference>
<proteinExistence type="inferred from homology"/>
<comment type="similarity">
    <text evidence="1">Belongs to the methyltransferase superfamily. LaeA methyltransferase family.</text>
</comment>
<evidence type="ECO:0000313" key="4">
    <source>
        <dbReference type="Proteomes" id="UP000028545"/>
    </source>
</evidence>
<dbReference type="SUPFAM" id="SSF53335">
    <property type="entry name" value="S-adenosyl-L-methionine-dependent methyltransferases"/>
    <property type="match status" value="1"/>
</dbReference>
<dbReference type="RefSeq" id="XP_016641811.1">
    <property type="nucleotide sequence ID" value="XM_016788520.1"/>
</dbReference>
<organism evidence="3 4">
    <name type="scientific">Pseudallescheria apiosperma</name>
    <name type="common">Scedosporium apiospermum</name>
    <dbReference type="NCBI Taxonomy" id="563466"/>
    <lineage>
        <taxon>Eukaryota</taxon>
        <taxon>Fungi</taxon>
        <taxon>Dikarya</taxon>
        <taxon>Ascomycota</taxon>
        <taxon>Pezizomycotina</taxon>
        <taxon>Sordariomycetes</taxon>
        <taxon>Hypocreomycetidae</taxon>
        <taxon>Microascales</taxon>
        <taxon>Microascaceae</taxon>
        <taxon>Scedosporium</taxon>
    </lineage>
</organism>
<evidence type="ECO:0000313" key="3">
    <source>
        <dbReference type="EMBL" id="KEZ42012.1"/>
    </source>
</evidence>
<dbReference type="CDD" id="cd02440">
    <property type="entry name" value="AdoMet_MTases"/>
    <property type="match status" value="1"/>
</dbReference>
<dbReference type="AlphaFoldDB" id="A0A084G3V0"/>
<dbReference type="GeneID" id="27725479"/>
<dbReference type="OrthoDB" id="2013972at2759"/>
<dbReference type="VEuPathDB" id="FungiDB:SAPIO_CDS6407"/>
<dbReference type="HOGENOM" id="CLU_010595_0_0_1"/>
<gene>
    <name evidence="3" type="ORF">SAPIO_CDS6407</name>
</gene>